<dbReference type="AlphaFoldDB" id="A0A2G5EVB3"/>
<sequence length="301" mass="33728">EHREKERRRQRKEEENMTPPMSEDLVREEELQMTKTTSTPQHFVLVHGISGGAWCWYKIRCLLENSGYKVSCIDLKSAGIDSSDPDTVLTFEDYNKPLIDFLSTLPENEKIILVGHSAGGLSVTHAVHTYGKKIHLAVYVAATMLRFGYATEQDVLDGVPDLSEFGDVYDLGFGLGTQQPPTSSVIKKKLQRKIIYQMSPLEDSILASMLLKPGPLCALQSARFVVEGGDIDQVQRVYIKTVHDHVIKPNQQDAMIKKWPPSDIFVLESDHSPFFSVPSELFGMLVKATVTSRNYSGPSEN</sequence>
<dbReference type="GO" id="GO:0080032">
    <property type="term" value="F:methyl jasmonate esterase activity"/>
    <property type="evidence" value="ECO:0007669"/>
    <property type="project" value="TreeGrafter"/>
</dbReference>
<evidence type="ECO:0000313" key="4">
    <source>
        <dbReference type="EMBL" id="PIA59690.1"/>
    </source>
</evidence>
<protein>
    <recommendedName>
        <fullName evidence="3">AB hydrolase-1 domain-containing protein</fullName>
    </recommendedName>
</protein>
<dbReference type="InterPro" id="IPR000073">
    <property type="entry name" value="AB_hydrolase_1"/>
</dbReference>
<proteinExistence type="predicted"/>
<evidence type="ECO:0000259" key="3">
    <source>
        <dbReference type="Pfam" id="PF12697"/>
    </source>
</evidence>
<dbReference type="GO" id="GO:0080031">
    <property type="term" value="F:methyl salicylate esterase activity"/>
    <property type="evidence" value="ECO:0007669"/>
    <property type="project" value="TreeGrafter"/>
</dbReference>
<dbReference type="GO" id="GO:0009694">
    <property type="term" value="P:jasmonic acid metabolic process"/>
    <property type="evidence" value="ECO:0007669"/>
    <property type="project" value="TreeGrafter"/>
</dbReference>
<evidence type="ECO:0000313" key="5">
    <source>
        <dbReference type="Proteomes" id="UP000230069"/>
    </source>
</evidence>
<dbReference type="Gene3D" id="3.40.50.1820">
    <property type="entry name" value="alpha/beta hydrolase"/>
    <property type="match status" value="1"/>
</dbReference>
<name>A0A2G5EVB3_AQUCA</name>
<keyword evidence="1" id="KW-0378">Hydrolase</keyword>
<feature type="compositionally biased region" description="Basic residues" evidence="2">
    <location>
        <begin position="1"/>
        <end position="10"/>
    </location>
</feature>
<reference evidence="4 5" key="1">
    <citation type="submission" date="2017-09" db="EMBL/GenBank/DDBJ databases">
        <title>WGS assembly of Aquilegia coerulea Goldsmith.</title>
        <authorList>
            <person name="Hodges S."/>
            <person name="Kramer E."/>
            <person name="Nordborg M."/>
            <person name="Tomkins J."/>
            <person name="Borevitz J."/>
            <person name="Derieg N."/>
            <person name="Yan J."/>
            <person name="Mihaltcheva S."/>
            <person name="Hayes R.D."/>
            <person name="Rokhsar D."/>
        </authorList>
    </citation>
    <scope>NUCLEOTIDE SEQUENCE [LARGE SCALE GENOMIC DNA]</scope>
    <source>
        <strain evidence="5">cv. Goldsmith</strain>
    </source>
</reference>
<dbReference type="PANTHER" id="PTHR10992:SF1032">
    <property type="entry name" value="METHYLESTERASE 17"/>
    <property type="match status" value="1"/>
</dbReference>
<dbReference type="Proteomes" id="UP000230069">
    <property type="component" value="Unassembled WGS sequence"/>
</dbReference>
<feature type="non-terminal residue" evidence="4">
    <location>
        <position position="1"/>
    </location>
</feature>
<evidence type="ECO:0000256" key="1">
    <source>
        <dbReference type="ARBA" id="ARBA00022801"/>
    </source>
</evidence>
<dbReference type="Pfam" id="PF12697">
    <property type="entry name" value="Abhydrolase_6"/>
    <property type="match status" value="1"/>
</dbReference>
<dbReference type="OrthoDB" id="1263307at2759"/>
<dbReference type="PANTHER" id="PTHR10992">
    <property type="entry name" value="METHYLESTERASE FAMILY MEMBER"/>
    <property type="match status" value="1"/>
</dbReference>
<organism evidence="4 5">
    <name type="scientific">Aquilegia coerulea</name>
    <name type="common">Rocky mountain columbine</name>
    <dbReference type="NCBI Taxonomy" id="218851"/>
    <lineage>
        <taxon>Eukaryota</taxon>
        <taxon>Viridiplantae</taxon>
        <taxon>Streptophyta</taxon>
        <taxon>Embryophyta</taxon>
        <taxon>Tracheophyta</taxon>
        <taxon>Spermatophyta</taxon>
        <taxon>Magnoliopsida</taxon>
        <taxon>Ranunculales</taxon>
        <taxon>Ranunculaceae</taxon>
        <taxon>Thalictroideae</taxon>
        <taxon>Aquilegia</taxon>
    </lineage>
</organism>
<gene>
    <name evidence="4" type="ORF">AQUCO_00400527v1</name>
</gene>
<dbReference type="SUPFAM" id="SSF53474">
    <property type="entry name" value="alpha/beta-Hydrolases"/>
    <property type="match status" value="1"/>
</dbReference>
<dbReference type="GO" id="GO:0080030">
    <property type="term" value="F:methyl indole-3-acetate esterase activity"/>
    <property type="evidence" value="ECO:0007669"/>
    <property type="project" value="TreeGrafter"/>
</dbReference>
<dbReference type="GO" id="GO:0009696">
    <property type="term" value="P:salicylic acid metabolic process"/>
    <property type="evidence" value="ECO:0007669"/>
    <property type="project" value="TreeGrafter"/>
</dbReference>
<dbReference type="FunFam" id="3.40.50.1820:FF:000025">
    <property type="entry name" value="putative methylesterase 11, chloroplastic"/>
    <property type="match status" value="1"/>
</dbReference>
<dbReference type="InterPro" id="IPR029058">
    <property type="entry name" value="AB_hydrolase_fold"/>
</dbReference>
<keyword evidence="5" id="KW-1185">Reference proteome</keyword>
<dbReference type="InterPro" id="IPR045889">
    <property type="entry name" value="MES/HNL"/>
</dbReference>
<dbReference type="InParanoid" id="A0A2G5EVB3"/>
<feature type="domain" description="AB hydrolase-1" evidence="3">
    <location>
        <begin position="43"/>
        <end position="280"/>
    </location>
</feature>
<dbReference type="STRING" id="218851.A0A2G5EVB3"/>
<feature type="region of interest" description="Disordered" evidence="2">
    <location>
        <begin position="1"/>
        <end position="24"/>
    </location>
</feature>
<dbReference type="EMBL" id="KZ305021">
    <property type="protein sequence ID" value="PIA59690.1"/>
    <property type="molecule type" value="Genomic_DNA"/>
</dbReference>
<accession>A0A2G5EVB3</accession>
<evidence type="ECO:0000256" key="2">
    <source>
        <dbReference type="SAM" id="MobiDB-lite"/>
    </source>
</evidence>